<protein>
    <submittedName>
        <fullName evidence="2">Protein N-acetyltransferase, RimJ/RimL family</fullName>
    </submittedName>
</protein>
<dbReference type="GO" id="GO:0008999">
    <property type="term" value="F:protein-N-terminal-alanine acetyltransferase activity"/>
    <property type="evidence" value="ECO:0007669"/>
    <property type="project" value="TreeGrafter"/>
</dbReference>
<evidence type="ECO:0000313" key="3">
    <source>
        <dbReference type="Proteomes" id="UP000186141"/>
    </source>
</evidence>
<dbReference type="STRING" id="1086013.SAMN05421774_102659"/>
<dbReference type="InterPro" id="IPR016181">
    <property type="entry name" value="Acyl_CoA_acyltransferase"/>
</dbReference>
<dbReference type="FunFam" id="3.40.630.30:FF:000047">
    <property type="entry name" value="Acetyltransferase, GNAT family"/>
    <property type="match status" value="1"/>
</dbReference>
<dbReference type="PANTHER" id="PTHR43441">
    <property type="entry name" value="RIBOSOMAL-PROTEIN-SERINE ACETYLTRANSFERASE"/>
    <property type="match status" value="1"/>
</dbReference>
<reference evidence="2 3" key="1">
    <citation type="submission" date="2017-01" db="EMBL/GenBank/DDBJ databases">
        <authorList>
            <person name="Mah S.A."/>
            <person name="Swanson W.J."/>
            <person name="Moy G.W."/>
            <person name="Vacquier V.D."/>
        </authorList>
    </citation>
    <scope>NUCLEOTIDE SEQUENCE [LARGE SCALE GENOMIC DNA]</scope>
    <source>
        <strain evidence="2 3">DSM 26375</strain>
    </source>
</reference>
<organism evidence="2 3">
    <name type="scientific">Gemmobacter megaterium</name>
    <dbReference type="NCBI Taxonomy" id="1086013"/>
    <lineage>
        <taxon>Bacteria</taxon>
        <taxon>Pseudomonadati</taxon>
        <taxon>Pseudomonadota</taxon>
        <taxon>Alphaproteobacteria</taxon>
        <taxon>Rhodobacterales</taxon>
        <taxon>Paracoccaceae</taxon>
        <taxon>Gemmobacter</taxon>
    </lineage>
</organism>
<proteinExistence type="predicted"/>
<dbReference type="Gene3D" id="3.40.630.30">
    <property type="match status" value="1"/>
</dbReference>
<keyword evidence="2" id="KW-0808">Transferase</keyword>
<name>A0A1N7MFS4_9RHOB</name>
<accession>A0A1N7MFS4</accession>
<dbReference type="InterPro" id="IPR000182">
    <property type="entry name" value="GNAT_dom"/>
</dbReference>
<dbReference type="PANTHER" id="PTHR43441:SF2">
    <property type="entry name" value="FAMILY ACETYLTRANSFERASE, PUTATIVE (AFU_ORTHOLOGUE AFUA_7G00850)-RELATED"/>
    <property type="match status" value="1"/>
</dbReference>
<gene>
    <name evidence="2" type="ORF">SAMN05421774_102659</name>
</gene>
<dbReference type="PROSITE" id="PS51186">
    <property type="entry name" value="GNAT"/>
    <property type="match status" value="1"/>
</dbReference>
<dbReference type="SUPFAM" id="SSF55729">
    <property type="entry name" value="Acyl-CoA N-acyltransferases (Nat)"/>
    <property type="match status" value="1"/>
</dbReference>
<sequence length="234" mass="26068">MFKPGAIGPELGAWQAPPHPPRVELSGAWVDLAPLSVDHAPALWRAVEARPELWTYMGGGPFASEAEFAEWIVTVAPGADPQFWAIRPKGGDWAGMASYLRITPKDGVIEVGNILFSPVLQGTPAATEAMVLMMRFAFDLGYRRYEWKCNALNLPSRRAAQRLGFSYEGTFRQHMVIKGRNRDTAWFSITDVEWPVLEAAYRRWLDPANFVEGRQVVALSDLTRGLITARDPAL</sequence>
<dbReference type="Pfam" id="PF13302">
    <property type="entry name" value="Acetyltransf_3"/>
    <property type="match status" value="1"/>
</dbReference>
<evidence type="ECO:0000313" key="2">
    <source>
        <dbReference type="EMBL" id="SIS84985.1"/>
    </source>
</evidence>
<dbReference type="InterPro" id="IPR051908">
    <property type="entry name" value="Ribosomal_N-acetyltransferase"/>
</dbReference>
<keyword evidence="3" id="KW-1185">Reference proteome</keyword>
<dbReference type="Proteomes" id="UP000186141">
    <property type="component" value="Unassembled WGS sequence"/>
</dbReference>
<dbReference type="OrthoDB" id="5295305at2"/>
<feature type="domain" description="N-acetyltransferase" evidence="1">
    <location>
        <begin position="30"/>
        <end position="183"/>
    </location>
</feature>
<dbReference type="RefSeq" id="WP_076529820.1">
    <property type="nucleotide sequence ID" value="NZ_BMEH01000002.1"/>
</dbReference>
<dbReference type="EMBL" id="FTOT01000002">
    <property type="protein sequence ID" value="SIS84985.1"/>
    <property type="molecule type" value="Genomic_DNA"/>
</dbReference>
<dbReference type="GO" id="GO:0005737">
    <property type="term" value="C:cytoplasm"/>
    <property type="evidence" value="ECO:0007669"/>
    <property type="project" value="TreeGrafter"/>
</dbReference>
<evidence type="ECO:0000259" key="1">
    <source>
        <dbReference type="PROSITE" id="PS51186"/>
    </source>
</evidence>
<dbReference type="GO" id="GO:1990189">
    <property type="term" value="F:protein N-terminal-serine acetyltransferase activity"/>
    <property type="evidence" value="ECO:0007669"/>
    <property type="project" value="TreeGrafter"/>
</dbReference>
<dbReference type="AlphaFoldDB" id="A0A1N7MFS4"/>